<dbReference type="RefSeq" id="WP_242772609.1">
    <property type="nucleotide sequence ID" value="NZ_JALDAY010000011.1"/>
</dbReference>
<organism evidence="1 2">
    <name type="scientific">Streptomyces cylindrosporus</name>
    <dbReference type="NCBI Taxonomy" id="2927583"/>
    <lineage>
        <taxon>Bacteria</taxon>
        <taxon>Bacillati</taxon>
        <taxon>Actinomycetota</taxon>
        <taxon>Actinomycetes</taxon>
        <taxon>Kitasatosporales</taxon>
        <taxon>Streptomycetaceae</taxon>
        <taxon>Streptomyces</taxon>
    </lineage>
</organism>
<evidence type="ECO:0000313" key="1">
    <source>
        <dbReference type="EMBL" id="MCI3276239.1"/>
    </source>
</evidence>
<protein>
    <submittedName>
        <fullName evidence="1">Uncharacterized protein</fullName>
    </submittedName>
</protein>
<dbReference type="Proteomes" id="UP001165269">
    <property type="component" value="Unassembled WGS sequence"/>
</dbReference>
<comment type="caution">
    <text evidence="1">The sequence shown here is derived from an EMBL/GenBank/DDBJ whole genome shotgun (WGS) entry which is preliminary data.</text>
</comment>
<dbReference type="EMBL" id="JALDAY010000011">
    <property type="protein sequence ID" value="MCI3276239.1"/>
    <property type="molecule type" value="Genomic_DNA"/>
</dbReference>
<reference evidence="1" key="1">
    <citation type="submission" date="2022-03" db="EMBL/GenBank/DDBJ databases">
        <title>Streptomyces 7R015 and 7R016 isolated from Barleria lupulina in Thailand.</title>
        <authorList>
            <person name="Kanchanasin P."/>
            <person name="Phongsopitanun W."/>
            <person name="Tanasupawat S."/>
        </authorList>
    </citation>
    <scope>NUCLEOTIDE SEQUENCE</scope>
    <source>
        <strain evidence="1">7R015</strain>
    </source>
</reference>
<name>A0ABS9YH18_9ACTN</name>
<gene>
    <name evidence="1" type="ORF">MQP27_34700</name>
</gene>
<evidence type="ECO:0000313" key="2">
    <source>
        <dbReference type="Proteomes" id="UP001165269"/>
    </source>
</evidence>
<keyword evidence="2" id="KW-1185">Reference proteome</keyword>
<proteinExistence type="predicted"/>
<sequence length="383" mass="43289">MNELREVGKIYRTFHAVRIILNQRGWLEYLRREAVTRALRSGIADEPLANAHVIEGARKFCDVLDQTSIEIESLNEISNKATRWGREKVTRGVRFPDYSGKSEETFFTRLQEWVESAARSDEGQFALDHAGYPRVERRANIFAVAVATEILGLLGEPHGNPGWNQARWEMTRALLPSTPDLEIRKKHANWRLWTRAVVAGLVTGITSDIVFNLSITEALSVGFTVLSGTAVAEFTQNKTLLTADVLAVRRQVGKWLGSLPRRIIRFMHWRDDQSWRAEEVMLSANPFRELMASMARGYAQFPYLDEDVGGILSDVEHLIRQAGSVNDIELRGCLIEVQTALKYDEDEIPVAFVRLVSLIEDQVDVGRTPAIRQIPNRDPGALP</sequence>
<accession>A0ABS9YH18</accession>